<sequence length="3331" mass="370283">MPVEYKRRPTFWEIFKARCSTADLGPISLNWFEELSSEAPPYNSEPPEESEYKPHGYEPQLFKTPQRNPPYHQFASTPIMFKERSQTLPLDQSPFRELGKVVASSKHKTHSKKKTKMDPVVDVASPPLKSCLSESPLTLRCTQAVPQQEKPVVSGSLFYTPKLKEGQTPKPISESLGVEVDPDMSWTSSLATPPTLSSTVLIARDEEARSSVTPADSPATLKSCFSNHNESPKKNDRSVPPVIDSENKNQQEAFSQGLGKMLGDSSGKRNSFKDCLRKPIPNILEDGETAVDTSEEDSFSLCFPKRRTRNLQKMRMGKTRKKIFSETRTDELSEEARRQTDDKNSFVFEMEPRESDPLDPGVTSQKPFYSQTEEICNEAVQWSDSRWSQSNLSGLNEAQTGKIPLPHISSHSQNISEDFIDMKREGTGSITSEKSLPHISSLSEPEKMFSEDTMVDKEHEGQHLESLEDSIAGKQMVSRTSQAACLSPSIRKSIFKTREPLEETLGTVFSDSVTNSTFTEEHEASACGLGILTACSQREDSLCPSSVDTGSWPTTLTDTSATVKNAGLISTLKNKRRKFIYSVSDDASLQGKKLQTHRQLELTNLSAQLEASAFEVPFTFTNVNSGIPDSSLKKSCLPNDPEEPSLTNSFGTATSKEISYIHALISQDLNDKEAIVVEEKTQPYTALEAGFLLCLPERTCENDQKSPKVSNGKEKVLVSACLPSAVQLSSISFESQENPLGDHNGTSTLKLTPSSKPPLSKAVMVSREKMCKMPEKLQCESCKVNTELSKNILEVNEICVLSENSKTPGLLPPGENIIEMASSVKSQFNQNAKIVIQKDQKGSPFISEVAVNMNSEELFPDNGNNFAFQVTNDSNKPDLGSSVELQEEDLSHTKGPSLKNSPMAVDEDVDDAHAAQVLITKDSDSLAVVHDYTEKSRNNIEQHQKGTEDKDFKSNSSLNMKSDGNSDYSDKWSGFLDPVLNHNFGGSFRTASNKEIKLSEHNVKKSKMFFKDIEEQYPTSLACIDIVNTLPLANQKKLSEPHTFDLKSVTTVSTQSHSSSSVSHEDTDTTPQMLKQDFHSNNLTPSQKAEITELSTILEESGSQFEFTQFRKPSHIAQNTSEVPGNQMVVLSTASREWKDNDLHLPVDPSVGQTDHSKQFEGSAGVKQSFPHLLEDTYNKNTSCFLPNINEMEFGGFCSALGTKLSVSNEALRKAMKLFSDIENSEEPSAKVGPRGFSSSAHHDSVASVFKIKKQNTDKSFDEKSSKCQVTLQNNIEMTTCIFVGKNPEKYIKNTKHEDNYTSSQRNTYNLENSDGSKSSTSGPVYIHKGGSDLPADQGSKCPESCTQYVREENTQIKENISDLTCLEIMKAEETCCMKSSDKKQLPSDKMEQNIKEFNISFQTASGKNTRVSKESLNKSVNIFNQETDELTVISDSLNSKIPHGINKDKMHISCHKKAISIKKVFEDHFPIGTVSQLPDQQHPEYEIESIKEPTLLGFHTASGKKVKIMQESLDKVKNLFDETQYVRKTANFSHQGSKPLKDSMDSKEELTLAYEKIEVTASKCEEMQNFVSKETEMLPQQNYHMCRQTENLKTSNGTSSKVQENIESNIEKNPRICCICQSSYPVTEDSALAYYTEDTRKTCVRESLSKGRKWLREQGDKLGTRNTIKIECVKEHTENFAGNASYEHSLVIIRTEIDTNHVSENQVSTFFSDPNVCHSYLSHSSFCHHDDMHNDSGYFLKNKIDSDVPPDMKNAEGNTISPRVSATKERNLHPQTISEDCVQKLETNTSPHANKDVAIDSSLLDSRNCKVGSLVFITAHSQETVRTKEIVTDNCNKIVEQNRKSKPGTCQTSCHKVLDDSKDFICPSSSGDVCINSHKDNFCPHNEQILQHNQSMSGLKKAATPPVGLETWDTSKSIREPPQAVHPSRTYGIFSTASGKAVQVSDASLEKARQVFSEMDGDAKQLSSMVSLEGNEKSHHSVKRENSVVHNTQGVLSLPKPLPGNVNSSVFSGFSTAGGKLVTVSESALHKVKGMLEEFDLIRTEHTLQHSPIPEDVSKILPQPCAENRTPEYPVNSKLQKTYNDKSSLPSNYKETGSLGNTQSIEVSLQLSQMGRNQDTRLVLGTKVSHSKANLLGKEQTLPQNIKVKTDEMKAFSDVPVKTNGEYYSKESENYFETEAVESAKAFMEDDELTDSEQTHAKCSLFTCPQNETLFNLRTRKRGVAVDTVGQPPIKRSLLNEFDKIIESKGKSLTPSKSTPDGTIKDRRLFTHHMSLEPVTCGPFRSSKERQGAQHPHLTSPAQGLLSKGHPWSPLALEKSPSSPIVSVLPAHSVSVTRTERTRHSGKSTKVFVPPFKMKSQFHGDEHFNSKNVNLEEKNQKSTDGDRGDRNDSHDRPFNKDLMSSLESARELQDMRIKNKERRHLRPQPGSLYLTKSSTLPRISLQAAVGDRAPSACSPKQLYIYGVSKECINVNSKNAEYFQFDIQDHFGKEDLCAGKGFQLADGGWLIPSNDGKAGKEEFYRALCDTPGVDPKLISSIWVANHYRWIVWKLAAMEFAFPKEFANRCLNPERVLLQLKYRYDVEIDNSRRSALKKILERDDTAAKTLVLCISDIISPSTKVSETSGGKTSGEDANKVDTIELTDGWYAVRAQLDPPLVALVKSGKLTVGQKIITQGAELVGSPDACAPLEAPDSLRLKISANSTRPARWHSKLGFFRDPRPFPLPLSSLFSDGGNVGCVDIIVQRVYPLQWVEKTVSGLYIFRSEREEEKEALRFAEAQQKKLEALFTKVHTEFKDPEEDTTQRCVLSRALTRQQVHALQDGAELYAAVQDASDPDHLEACFSEEQLRALNNYRQMLNDKKQARIQSEFRKALESAEKEEGLSRDVTTVWKLRVTSYKKKEKSALLSIWRPSSDLSSLLTEGKRYRIYHLAVSKSKSKFERPSIQLTATKRTQYQQLPVSSETLLQVYQPRESLHFSRLSDPAFQPPCSEVDVVGVVVSVVKPIGLAPLVYLSDECLNLLVVKFRIDLNEDIKPRVLIAASNLQCQPESTSGVPTLFAGHFSIFSASPKEAYFQEKVNNLKHAIENIDTFYKEAEKKLIHVLKGDSPKWSTPNKGPTREPHAASTCCASDLLGAGGQFLRISPTGQQSYQSPLSHCTPKGKSTPLAHSAQMAAKSCGGENEIDDPKTCRKRRALDFLSRLPLPPPVSPICTFVSPAAQKAFQPPRSCGTKYATPIKKEPSSPQRRTPFQKASGVSLPDCDSVADEELALLSTQALVPDSVGGNEQAFPGDSTRNPQPAQRPDQHVGPRSRKESLRDCRGDSSEKLAVES</sequence>
<dbReference type="FunFam" id="2.40.50.140:FF:000205">
    <property type="entry name" value="Breast cancer susceptibility protein 2"/>
    <property type="match status" value="1"/>
</dbReference>
<dbReference type="Proteomes" id="UP000515126">
    <property type="component" value="Chromosome 5"/>
</dbReference>
<dbReference type="GO" id="GO:0005654">
    <property type="term" value="C:nucleoplasm"/>
    <property type="evidence" value="ECO:0007669"/>
    <property type="project" value="Ensembl"/>
</dbReference>
<dbReference type="GO" id="GO:0045931">
    <property type="term" value="P:positive regulation of mitotic cell cycle"/>
    <property type="evidence" value="ECO:0007669"/>
    <property type="project" value="Ensembl"/>
</dbReference>
<dbReference type="GO" id="GO:0042802">
    <property type="term" value="F:identical protein binding"/>
    <property type="evidence" value="ECO:0007669"/>
    <property type="project" value="Ensembl"/>
</dbReference>
<feature type="compositionally biased region" description="Basic and acidic residues" evidence="7">
    <location>
        <begin position="3303"/>
        <end position="3331"/>
    </location>
</feature>
<evidence type="ECO:0000256" key="1">
    <source>
        <dbReference type="ARBA" id="ARBA00022737"/>
    </source>
</evidence>
<feature type="repeat" description="BRCA2" evidence="6">
    <location>
        <begin position="2008"/>
        <end position="2042"/>
    </location>
</feature>
<reference evidence="10 11" key="1">
    <citation type="submission" date="2025-04" db="UniProtKB">
        <authorList>
            <consortium name="RefSeq"/>
        </authorList>
    </citation>
    <scope>IDENTIFICATION</scope>
</reference>
<dbReference type="GeneID" id="110294557"/>
<dbReference type="GO" id="GO:1990426">
    <property type="term" value="P:mitotic recombination-dependent replication fork processing"/>
    <property type="evidence" value="ECO:0007669"/>
    <property type="project" value="Ensembl"/>
</dbReference>
<dbReference type="InterPro" id="IPR012340">
    <property type="entry name" value="NA-bd_OB-fold"/>
</dbReference>
<dbReference type="GO" id="GO:0010332">
    <property type="term" value="P:response to gamma radiation"/>
    <property type="evidence" value="ECO:0007669"/>
    <property type="project" value="Ensembl"/>
</dbReference>
<dbReference type="GO" id="GO:0007141">
    <property type="term" value="P:male meiosis I"/>
    <property type="evidence" value="ECO:0007669"/>
    <property type="project" value="Ensembl"/>
</dbReference>
<dbReference type="GO" id="GO:0001833">
    <property type="term" value="P:inner cell mass cell proliferation"/>
    <property type="evidence" value="ECO:0007669"/>
    <property type="project" value="Ensembl"/>
</dbReference>
<dbReference type="GO" id="GO:0010485">
    <property type="term" value="F:histone H4 acetyltransferase activity"/>
    <property type="evidence" value="ECO:0007669"/>
    <property type="project" value="Ensembl"/>
</dbReference>
<keyword evidence="9" id="KW-1185">Reference proteome</keyword>
<dbReference type="Pfam" id="PF22687">
    <property type="entry name" value="BRCA2_TR2"/>
    <property type="match status" value="1"/>
</dbReference>
<dbReference type="GO" id="GO:0042771">
    <property type="term" value="P:intrinsic apoptotic signaling pathway in response to DNA damage by p53 class mediator"/>
    <property type="evidence" value="ECO:0007669"/>
    <property type="project" value="Ensembl"/>
</dbReference>
<dbReference type="GO" id="GO:0006289">
    <property type="term" value="P:nucleotide-excision repair"/>
    <property type="evidence" value="ECO:0007669"/>
    <property type="project" value="Ensembl"/>
</dbReference>
<feature type="domain" description="Tower" evidence="8">
    <location>
        <begin position="2754"/>
        <end position="2795"/>
    </location>
</feature>
<feature type="compositionally biased region" description="Basic and acidic residues" evidence="7">
    <location>
        <begin position="2363"/>
        <end position="2400"/>
    </location>
</feature>
<dbReference type="GO" id="GO:0001556">
    <property type="term" value="P:oocyte maturation"/>
    <property type="evidence" value="ECO:0007669"/>
    <property type="project" value="Ensembl"/>
</dbReference>
<dbReference type="GO" id="GO:0010165">
    <property type="term" value="P:response to X-ray"/>
    <property type="evidence" value="ECO:0007669"/>
    <property type="project" value="Ensembl"/>
</dbReference>
<dbReference type="GO" id="GO:0051298">
    <property type="term" value="P:centrosome duplication"/>
    <property type="evidence" value="ECO:0007669"/>
    <property type="project" value="Ensembl"/>
</dbReference>
<dbReference type="GO" id="GO:0000724">
    <property type="term" value="P:double-strand break repair via homologous recombination"/>
    <property type="evidence" value="ECO:0007669"/>
    <property type="project" value="Ensembl"/>
</dbReference>
<feature type="region of interest" description="Disordered" evidence="7">
    <location>
        <begin position="871"/>
        <end position="904"/>
    </location>
</feature>
<dbReference type="GO" id="GO:0007283">
    <property type="term" value="P:spermatogenesis"/>
    <property type="evidence" value="ECO:0007669"/>
    <property type="project" value="Ensembl"/>
</dbReference>
<keyword evidence="4" id="KW-0233">DNA recombination</keyword>
<feature type="repeat" description="BRCA2" evidence="6">
    <location>
        <begin position="1492"/>
        <end position="1526"/>
    </location>
</feature>
<feature type="region of interest" description="Disordered" evidence="7">
    <location>
        <begin position="37"/>
        <end position="69"/>
    </location>
</feature>
<dbReference type="GO" id="GO:0071425">
    <property type="term" value="P:hematopoietic stem cell proliferation"/>
    <property type="evidence" value="ECO:0007669"/>
    <property type="project" value="Ensembl"/>
</dbReference>
<gene>
    <name evidence="10 11" type="primary">Brca2</name>
</gene>
<dbReference type="PROSITE" id="PS50138">
    <property type="entry name" value="BRCA2_REPEAT"/>
    <property type="match status" value="6"/>
</dbReference>
<dbReference type="GO" id="GO:0000152">
    <property type="term" value="C:nuclear ubiquitin ligase complex"/>
    <property type="evidence" value="ECO:0007669"/>
    <property type="project" value="Ensembl"/>
</dbReference>
<evidence type="ECO:0000259" key="8">
    <source>
        <dbReference type="SMART" id="SM01341"/>
    </source>
</evidence>
<dbReference type="Pfam" id="PF00634">
    <property type="entry name" value="BRCA2"/>
    <property type="match status" value="6"/>
</dbReference>
<dbReference type="GO" id="GO:0045893">
    <property type="term" value="P:positive regulation of DNA-templated transcription"/>
    <property type="evidence" value="ECO:0007669"/>
    <property type="project" value="Ensembl"/>
</dbReference>
<evidence type="ECO:0000256" key="5">
    <source>
        <dbReference type="ARBA" id="ARBA00023204"/>
    </source>
</evidence>
<feature type="region of interest" description="Disordered" evidence="7">
    <location>
        <begin position="934"/>
        <end position="965"/>
    </location>
</feature>
<dbReference type="PANTHER" id="PTHR11289:SF0">
    <property type="entry name" value="BREAST CANCER TYPE 2 SUSCEPTIBILITY PROTEIN"/>
    <property type="match status" value="1"/>
</dbReference>
<evidence type="ECO:0000256" key="4">
    <source>
        <dbReference type="ARBA" id="ARBA00023172"/>
    </source>
</evidence>
<dbReference type="GO" id="GO:1990391">
    <property type="term" value="C:DNA repair complex"/>
    <property type="evidence" value="ECO:0007669"/>
    <property type="project" value="Ensembl"/>
</dbReference>
<dbReference type="InterPro" id="IPR015525">
    <property type="entry name" value="BRCA2"/>
</dbReference>
<dbReference type="GO" id="GO:0008585">
    <property type="term" value="P:female gonad development"/>
    <property type="evidence" value="ECO:0007669"/>
    <property type="project" value="Ensembl"/>
</dbReference>
<dbReference type="GO" id="GO:0003697">
    <property type="term" value="F:single-stranded DNA binding"/>
    <property type="evidence" value="ECO:0007669"/>
    <property type="project" value="Ensembl"/>
</dbReference>
<feature type="region of interest" description="Disordered" evidence="7">
    <location>
        <begin position="736"/>
        <end position="758"/>
    </location>
</feature>
<feature type="repeat" description="BRCA2" evidence="6">
    <location>
        <begin position="981"/>
        <end position="1015"/>
    </location>
</feature>
<dbReference type="PIRSF" id="PIRSF002397">
    <property type="entry name" value="BRCA2"/>
    <property type="match status" value="1"/>
</dbReference>
<dbReference type="Gene3D" id="6.10.70.10">
    <property type="match status" value="1"/>
</dbReference>
<dbReference type="CTD" id="675"/>
<dbReference type="Pfam" id="PF09103">
    <property type="entry name" value="BRCA-2_OB1"/>
    <property type="match status" value="1"/>
</dbReference>
<dbReference type="GO" id="GO:0000722">
    <property type="term" value="P:telomere maintenance via recombination"/>
    <property type="evidence" value="ECO:0007669"/>
    <property type="project" value="Ensembl"/>
</dbReference>
<dbReference type="RefSeq" id="XP_029333564.1">
    <property type="nucleotide sequence ID" value="XM_029477704.1"/>
</dbReference>
<dbReference type="InterPro" id="IPR002093">
    <property type="entry name" value="BRCA2_repeat"/>
</dbReference>
<dbReference type="SUPFAM" id="SSF50249">
    <property type="entry name" value="Nucleic acid-binding proteins"/>
    <property type="match status" value="3"/>
</dbReference>
<keyword evidence="3" id="KW-0238">DNA-binding</keyword>
<evidence type="ECO:0000256" key="6">
    <source>
        <dbReference type="PROSITE-ProRule" id="PRU00032"/>
    </source>
</evidence>
<dbReference type="InterPro" id="IPR055077">
    <property type="entry name" value="BRCA2_TR2"/>
</dbReference>
<dbReference type="GO" id="GO:0071479">
    <property type="term" value="P:cellular response to ionizing radiation"/>
    <property type="evidence" value="ECO:0007669"/>
    <property type="project" value="Ensembl"/>
</dbReference>
<feature type="region of interest" description="Disordered" evidence="7">
    <location>
        <begin position="1295"/>
        <end position="1340"/>
    </location>
</feature>
<dbReference type="InterPro" id="IPR015187">
    <property type="entry name" value="BRCA2_OB_1"/>
</dbReference>
<feature type="region of interest" description="Disordered" evidence="7">
    <location>
        <begin position="2281"/>
        <end position="2323"/>
    </location>
</feature>
<dbReference type="GO" id="GO:0000800">
    <property type="term" value="C:lateral element"/>
    <property type="evidence" value="ECO:0007669"/>
    <property type="project" value="Ensembl"/>
</dbReference>
<evidence type="ECO:0000256" key="7">
    <source>
        <dbReference type="SAM" id="MobiDB-lite"/>
    </source>
</evidence>
<dbReference type="SUPFAM" id="SSF81878">
    <property type="entry name" value="BRCA2 tower domain"/>
    <property type="match status" value="1"/>
</dbReference>
<dbReference type="GO" id="GO:0010225">
    <property type="term" value="P:response to UV-C"/>
    <property type="evidence" value="ECO:0007669"/>
    <property type="project" value="Ensembl"/>
</dbReference>
<keyword evidence="1" id="KW-0677">Repeat</keyword>
<evidence type="ECO:0000256" key="2">
    <source>
        <dbReference type="ARBA" id="ARBA00022763"/>
    </source>
</evidence>
<feature type="compositionally biased region" description="Polar residues" evidence="7">
    <location>
        <begin position="954"/>
        <end position="965"/>
    </location>
</feature>
<dbReference type="GO" id="GO:0033593">
    <property type="term" value="C:BRCA2-MAGE-D1 complex"/>
    <property type="evidence" value="ECO:0007669"/>
    <property type="project" value="Ensembl"/>
</dbReference>
<dbReference type="PANTHER" id="PTHR11289">
    <property type="entry name" value="BREAST CANCER TYPE 2 SUSCEPTIBILITY PROTEIN BRCA2"/>
    <property type="match status" value="1"/>
</dbReference>
<dbReference type="CDD" id="cd04493">
    <property type="entry name" value="BRCA2DBD_OB1"/>
    <property type="match status" value="1"/>
</dbReference>
<feature type="compositionally biased region" description="Polar residues" evidence="7">
    <location>
        <begin position="1301"/>
        <end position="1323"/>
    </location>
</feature>
<feature type="region of interest" description="Disordered" evidence="7">
    <location>
        <begin position="3223"/>
        <end position="3259"/>
    </location>
</feature>
<feature type="region of interest" description="Disordered" evidence="7">
    <location>
        <begin position="3276"/>
        <end position="3331"/>
    </location>
</feature>
<dbReference type="Pfam" id="PF09121">
    <property type="entry name" value="Tower"/>
    <property type="match status" value="1"/>
</dbReference>
<dbReference type="InterPro" id="IPR015252">
    <property type="entry name" value="BRCA2_hlx"/>
</dbReference>
<dbReference type="GO" id="GO:0030141">
    <property type="term" value="C:secretory granule"/>
    <property type="evidence" value="ECO:0007669"/>
    <property type="project" value="Ensembl"/>
</dbReference>
<evidence type="ECO:0000313" key="11">
    <source>
        <dbReference type="RefSeq" id="XP_029333564.1"/>
    </source>
</evidence>
<dbReference type="Pfam" id="PF09169">
    <property type="entry name" value="BRCA-2_helical"/>
    <property type="match status" value="1"/>
</dbReference>
<dbReference type="GO" id="GO:0010484">
    <property type="term" value="F:histone H3 acetyltransferase activity"/>
    <property type="evidence" value="ECO:0007669"/>
    <property type="project" value="Ensembl"/>
</dbReference>
<dbReference type="GO" id="GO:0030330">
    <property type="term" value="P:DNA damage response, signal transduction by p53 class mediator"/>
    <property type="evidence" value="ECO:0007669"/>
    <property type="project" value="Ensembl"/>
</dbReference>
<dbReference type="InterPro" id="IPR015188">
    <property type="entry name" value="BRCA2_OB_3"/>
</dbReference>
<feature type="repeat" description="BRCA2" evidence="6">
    <location>
        <begin position="1190"/>
        <end position="1224"/>
    </location>
</feature>
<dbReference type="GO" id="GO:0033600">
    <property type="term" value="P:negative regulation of mammary gland epithelial cell proliferation"/>
    <property type="evidence" value="ECO:0007669"/>
    <property type="project" value="Ensembl"/>
</dbReference>
<organism evidence="9 10">
    <name type="scientific">Mus caroli</name>
    <name type="common">Ryukyu mouse</name>
    <name type="synonym">Ricefield mouse</name>
    <dbReference type="NCBI Taxonomy" id="10089"/>
    <lineage>
        <taxon>Eukaryota</taxon>
        <taxon>Metazoa</taxon>
        <taxon>Chordata</taxon>
        <taxon>Craniata</taxon>
        <taxon>Vertebrata</taxon>
        <taxon>Euteleostomi</taxon>
        <taxon>Mammalia</taxon>
        <taxon>Eutheria</taxon>
        <taxon>Euarchontoglires</taxon>
        <taxon>Glires</taxon>
        <taxon>Rodentia</taxon>
        <taxon>Myomorpha</taxon>
        <taxon>Muroidea</taxon>
        <taxon>Muridae</taxon>
        <taxon>Murinae</taxon>
        <taxon>Mus</taxon>
        <taxon>Mus</taxon>
    </lineage>
</organism>
<dbReference type="GO" id="GO:0070200">
    <property type="term" value="P:establishment of protein localization to telomere"/>
    <property type="evidence" value="ECO:0007669"/>
    <property type="project" value="Ensembl"/>
</dbReference>
<dbReference type="KEGG" id="mcal:110294557"/>
<dbReference type="GO" id="GO:0005829">
    <property type="term" value="C:cytosol"/>
    <property type="evidence" value="ECO:0007669"/>
    <property type="project" value="Ensembl"/>
</dbReference>
<feature type="repeat" description="BRCA2" evidence="6">
    <location>
        <begin position="1928"/>
        <end position="1962"/>
    </location>
</feature>
<dbReference type="InterPro" id="IPR015205">
    <property type="entry name" value="Tower_dom"/>
</dbReference>
<dbReference type="CDD" id="cd04494">
    <property type="entry name" value="BRCA2DBD_OB2"/>
    <property type="match status" value="1"/>
</dbReference>
<protein>
    <submittedName>
        <fullName evidence="10 11">Breast cancer type 2 susceptibility protein</fullName>
    </submittedName>
</protein>
<dbReference type="GO" id="GO:0000781">
    <property type="term" value="C:chromosome, telomeric region"/>
    <property type="evidence" value="ECO:0007669"/>
    <property type="project" value="Ensembl"/>
</dbReference>
<dbReference type="SUPFAM" id="SSF81872">
    <property type="entry name" value="BRCA2 helical domain"/>
    <property type="match status" value="1"/>
</dbReference>
<dbReference type="InterPro" id="IPR036315">
    <property type="entry name" value="BRCA2_hlx_sf"/>
</dbReference>
<evidence type="ECO:0000313" key="10">
    <source>
        <dbReference type="RefSeq" id="XP_021018532.1"/>
    </source>
</evidence>
<proteinExistence type="predicted"/>
<feature type="compositionally biased region" description="Basic and acidic residues" evidence="7">
    <location>
        <begin position="934"/>
        <end position="953"/>
    </location>
</feature>
<dbReference type="Gene3D" id="2.40.50.140">
    <property type="entry name" value="Nucleic acid-binding proteins"/>
    <property type="match status" value="3"/>
</dbReference>
<evidence type="ECO:0000256" key="3">
    <source>
        <dbReference type="ARBA" id="ARBA00023125"/>
    </source>
</evidence>
<feature type="repeat" description="BRCA2" evidence="6">
    <location>
        <begin position="1395"/>
        <end position="1429"/>
    </location>
</feature>
<evidence type="ECO:0000313" key="9">
    <source>
        <dbReference type="Proteomes" id="UP000515126"/>
    </source>
</evidence>
<keyword evidence="2" id="KW-0227">DNA damage</keyword>
<dbReference type="GO" id="GO:0005813">
    <property type="term" value="C:centrosome"/>
    <property type="evidence" value="ECO:0007669"/>
    <property type="project" value="Ensembl"/>
</dbReference>
<dbReference type="GO" id="GO:0007420">
    <property type="term" value="P:brain development"/>
    <property type="evidence" value="ECO:0007669"/>
    <property type="project" value="Ensembl"/>
</dbReference>
<feature type="compositionally biased region" description="Polar residues" evidence="7">
    <location>
        <begin position="736"/>
        <end position="754"/>
    </location>
</feature>
<dbReference type="Pfam" id="PF09104">
    <property type="entry name" value="BRCA-2_OB3"/>
    <property type="match status" value="1"/>
</dbReference>
<dbReference type="GO" id="GO:0090398">
    <property type="term" value="P:cellular senescence"/>
    <property type="evidence" value="ECO:0007669"/>
    <property type="project" value="Ensembl"/>
</dbReference>
<feature type="region of interest" description="Disordered" evidence="7">
    <location>
        <begin position="2362"/>
        <end position="2405"/>
    </location>
</feature>
<dbReference type="RefSeq" id="XP_021018532.1">
    <property type="nucleotide sequence ID" value="XM_021162873.1"/>
</dbReference>
<feature type="region of interest" description="Disordered" evidence="7">
    <location>
        <begin position="208"/>
        <end position="243"/>
    </location>
</feature>
<dbReference type="GO" id="GO:0043015">
    <property type="term" value="F:gamma-tubulin binding"/>
    <property type="evidence" value="ECO:0007669"/>
    <property type="project" value="Ensembl"/>
</dbReference>
<keyword evidence="5" id="KW-0234">DNA repair</keyword>
<dbReference type="GO" id="GO:0032465">
    <property type="term" value="P:regulation of cytokinesis"/>
    <property type="evidence" value="ECO:0007669"/>
    <property type="project" value="Ensembl"/>
</dbReference>
<name>A0A6P5PWW7_MUSCR</name>
<dbReference type="Pfam" id="PF21318">
    <property type="entry name" value="BRCA2DBD_OB2"/>
    <property type="match status" value="1"/>
</dbReference>
<accession>A0A6P5PWW7</accession>
<dbReference type="InterPro" id="IPR048262">
    <property type="entry name" value="BRCA2_OB_2_dom"/>
</dbReference>
<dbReference type="SMART" id="SM01341">
    <property type="entry name" value="Tower"/>
    <property type="match status" value="1"/>
</dbReference>
<dbReference type="GO" id="GO:0002020">
    <property type="term" value="F:protease binding"/>
    <property type="evidence" value="ECO:0007669"/>
    <property type="project" value="Ensembl"/>
</dbReference>